<reference evidence="1 2" key="1">
    <citation type="submission" date="2015-01" db="EMBL/GenBank/DDBJ databases">
        <authorList>
            <person name="Xiang T."/>
            <person name="Song Y."/>
            <person name="Huang L."/>
            <person name="Wang B."/>
            <person name="Wu P."/>
        </authorList>
    </citation>
    <scope>NUCLEOTIDE SEQUENCE [LARGE SCALE GENOMIC DNA]</scope>
    <source>
        <strain evidence="1 2">CcD93</strain>
    </source>
</reference>
<name>A0A0B7IRB8_9FLAO</name>
<accession>A0A0B7IRB8</accession>
<dbReference type="RefSeq" id="WP_042010164.1">
    <property type="nucleotide sequence ID" value="NZ_CDOL01000283.1"/>
</dbReference>
<dbReference type="OrthoDB" id="1453328at2"/>
<sequence>MITLNIPLPAYLYKYLTALYPTPYQPSQRDELGLVILTALERKMTTEGCSELKTWKGKSITHSFPVELSLSQFEKKGFYIFNDKIHYMQTFIDNHFRNSLYRTAVINYNHFNIPYKDSILTFLATYGIDEEDFPYESIRKDFNRKAEVIRKRLAK</sequence>
<proteinExistence type="predicted"/>
<evidence type="ECO:0000313" key="2">
    <source>
        <dbReference type="Proteomes" id="UP000038200"/>
    </source>
</evidence>
<organism evidence="1 2">
    <name type="scientific">Capnocytophaga canis</name>
    <dbReference type="NCBI Taxonomy" id="1848903"/>
    <lineage>
        <taxon>Bacteria</taxon>
        <taxon>Pseudomonadati</taxon>
        <taxon>Bacteroidota</taxon>
        <taxon>Flavobacteriia</taxon>
        <taxon>Flavobacteriales</taxon>
        <taxon>Flavobacteriaceae</taxon>
        <taxon>Capnocytophaga</taxon>
    </lineage>
</organism>
<dbReference type="AlphaFoldDB" id="A0A0B7IRB8"/>
<protein>
    <submittedName>
        <fullName evidence="1">Uncharacterized protein</fullName>
    </submittedName>
</protein>
<dbReference type="Proteomes" id="UP000038200">
    <property type="component" value="Unassembled WGS sequence"/>
</dbReference>
<evidence type="ECO:0000313" key="1">
    <source>
        <dbReference type="EMBL" id="CEN54436.1"/>
    </source>
</evidence>
<dbReference type="EMBL" id="CDOL01000283">
    <property type="protein sequence ID" value="CEN54436.1"/>
    <property type="molecule type" value="Genomic_DNA"/>
</dbReference>
<gene>
    <name evidence="1" type="ORF">CCAND93_90020</name>
</gene>